<dbReference type="InterPro" id="IPR009100">
    <property type="entry name" value="AcylCoA_DH/oxidase_NM_dom_sf"/>
</dbReference>
<dbReference type="InterPro" id="IPR046373">
    <property type="entry name" value="Acyl-CoA_Oxase/DH_mid-dom_sf"/>
</dbReference>
<dbReference type="AlphaFoldDB" id="A0AAD1M6V3"/>
<evidence type="ECO:0000259" key="3">
    <source>
        <dbReference type="Pfam" id="PF08028"/>
    </source>
</evidence>
<evidence type="ECO:0000259" key="2">
    <source>
        <dbReference type="Pfam" id="PF02771"/>
    </source>
</evidence>
<dbReference type="GO" id="GO:0004497">
    <property type="term" value="F:monooxygenase activity"/>
    <property type="evidence" value="ECO:0007669"/>
    <property type="project" value="UniProtKB-KW"/>
</dbReference>
<dbReference type="SUPFAM" id="SSF47203">
    <property type="entry name" value="Acyl-CoA dehydrogenase C-terminal domain-like"/>
    <property type="match status" value="1"/>
</dbReference>
<dbReference type="Proteomes" id="UP000466681">
    <property type="component" value="Chromosome"/>
</dbReference>
<dbReference type="GO" id="GO:0006552">
    <property type="term" value="P:L-leucine catabolic process"/>
    <property type="evidence" value="ECO:0007669"/>
    <property type="project" value="TreeGrafter"/>
</dbReference>
<dbReference type="Gene3D" id="1.10.540.10">
    <property type="entry name" value="Acyl-CoA dehydrogenase/oxidase, N-terminal domain"/>
    <property type="match status" value="1"/>
</dbReference>
<proteinExistence type="predicted"/>
<dbReference type="PANTHER" id="PTHR43884:SF12">
    <property type="entry name" value="ISOVALERYL-COA DEHYDROGENASE, MITOCHONDRIAL-RELATED"/>
    <property type="match status" value="1"/>
</dbReference>
<dbReference type="KEGG" id="mmor:MMOR_27100"/>
<evidence type="ECO:0000256" key="1">
    <source>
        <dbReference type="ARBA" id="ARBA00023002"/>
    </source>
</evidence>
<accession>A0AAD1M6V3</accession>
<dbReference type="InterPro" id="IPR013107">
    <property type="entry name" value="Acyl-CoA_DH_C"/>
</dbReference>
<dbReference type="EMBL" id="AP022560">
    <property type="protein sequence ID" value="BBX01774.1"/>
    <property type="molecule type" value="Genomic_DNA"/>
</dbReference>
<reference evidence="4 5" key="1">
    <citation type="journal article" date="2019" name="Emerg. Microbes Infect.">
        <title>Comprehensive subspecies identification of 175 nontuberculous mycobacteria species based on 7547 genomic profiles.</title>
        <authorList>
            <person name="Matsumoto Y."/>
            <person name="Kinjo T."/>
            <person name="Motooka D."/>
            <person name="Nabeya D."/>
            <person name="Jung N."/>
            <person name="Uechi K."/>
            <person name="Horii T."/>
            <person name="Iida T."/>
            <person name="Fujita J."/>
            <person name="Nakamura S."/>
        </authorList>
    </citation>
    <scope>NUCLEOTIDE SEQUENCE [LARGE SCALE GENOMIC DNA]</scope>
    <source>
        <strain evidence="4 5">JCM 6375</strain>
    </source>
</reference>
<feature type="domain" description="Acyl-CoA dehydrogenase/oxidase N-terminal" evidence="2">
    <location>
        <begin position="22"/>
        <end position="94"/>
    </location>
</feature>
<gene>
    <name evidence="4" type="ORF">MMOR_27100</name>
</gene>
<feature type="domain" description="Acyl-CoA dehydrogenase C-terminal" evidence="3">
    <location>
        <begin position="251"/>
        <end position="386"/>
    </location>
</feature>
<dbReference type="PANTHER" id="PTHR43884">
    <property type="entry name" value="ACYL-COA DEHYDROGENASE"/>
    <property type="match status" value="1"/>
</dbReference>
<organism evidence="4 5">
    <name type="scientific">Mycolicibacterium moriokaense</name>
    <dbReference type="NCBI Taxonomy" id="39691"/>
    <lineage>
        <taxon>Bacteria</taxon>
        <taxon>Bacillati</taxon>
        <taxon>Actinomycetota</taxon>
        <taxon>Actinomycetes</taxon>
        <taxon>Mycobacteriales</taxon>
        <taxon>Mycobacteriaceae</taxon>
        <taxon>Mycolicibacterium</taxon>
    </lineage>
</organism>
<protein>
    <submittedName>
        <fullName evidence="4">FMNH2-dependent monooxygenase</fullName>
    </submittedName>
</protein>
<dbReference type="Gene3D" id="1.20.140.10">
    <property type="entry name" value="Butyryl-CoA Dehydrogenase, subunit A, domain 3"/>
    <property type="match status" value="1"/>
</dbReference>
<keyword evidence="1" id="KW-0560">Oxidoreductase</keyword>
<dbReference type="InterPro" id="IPR013786">
    <property type="entry name" value="AcylCoA_DH/ox_N"/>
</dbReference>
<name>A0AAD1M6V3_9MYCO</name>
<keyword evidence="4" id="KW-0503">Monooxygenase</keyword>
<keyword evidence="5" id="KW-1185">Reference proteome</keyword>
<sequence length="411" mass="43490">MTAVVSHDQSSDLAADWLTSAAVVAAKLKATAPERDRAGDTPVDEIGWLRDADLLGIFIPAELGGGGASWTAVSAVVREIASADPSIAHVLLYHYFGSLAGTRGENGFVGTERARRIAEHKLFHGTIAQAAYPPLISATQTGDGFRLNGTKPFTSGAALGDVLLAWVVFDEGTRLAGADVSGQIATVHIEGGARGLSFGEDWDNVGQRLTVSGSATLTDVAVGTTDVIGYGYGAQKSTPAASLDVLYMYSGFASILTGIAIGALDEAADYTRSKGRPWVESQYQSAVEDPLVLERFGQLWVQVQSATSLTDRATQAVEAARQRGDQLSWSERAEAVSAVNAARVHASDVALTVSSRLFEVTGARSTAARHGLDRFWRNARTLSLHDPLHYKHVQLGDHLLNGSPPSPGFYS</sequence>
<dbReference type="GO" id="GO:0050660">
    <property type="term" value="F:flavin adenine dinucleotide binding"/>
    <property type="evidence" value="ECO:0007669"/>
    <property type="project" value="InterPro"/>
</dbReference>
<evidence type="ECO:0000313" key="5">
    <source>
        <dbReference type="Proteomes" id="UP000466681"/>
    </source>
</evidence>
<dbReference type="SUPFAM" id="SSF56645">
    <property type="entry name" value="Acyl-CoA dehydrogenase NM domain-like"/>
    <property type="match status" value="1"/>
</dbReference>
<dbReference type="RefSeq" id="WP_083150083.1">
    <property type="nucleotide sequence ID" value="NZ_AP022560.1"/>
</dbReference>
<dbReference type="InterPro" id="IPR037069">
    <property type="entry name" value="AcylCoA_DH/ox_N_sf"/>
</dbReference>
<dbReference type="Pfam" id="PF02771">
    <property type="entry name" value="Acyl-CoA_dh_N"/>
    <property type="match status" value="1"/>
</dbReference>
<dbReference type="PIRSF" id="PIRSF016578">
    <property type="entry name" value="HsaA"/>
    <property type="match status" value="1"/>
</dbReference>
<evidence type="ECO:0000313" key="4">
    <source>
        <dbReference type="EMBL" id="BBX01774.1"/>
    </source>
</evidence>
<dbReference type="InterPro" id="IPR036250">
    <property type="entry name" value="AcylCo_DH-like_C"/>
</dbReference>
<dbReference type="Gene3D" id="2.40.110.10">
    <property type="entry name" value="Butyryl-CoA Dehydrogenase, subunit A, domain 2"/>
    <property type="match status" value="1"/>
</dbReference>
<dbReference type="GO" id="GO:0008470">
    <property type="term" value="F:3-methylbutanoyl-CoA dehydrogenase activity"/>
    <property type="evidence" value="ECO:0007669"/>
    <property type="project" value="TreeGrafter"/>
</dbReference>
<dbReference type="Pfam" id="PF08028">
    <property type="entry name" value="Acyl-CoA_dh_2"/>
    <property type="match status" value="1"/>
</dbReference>